<evidence type="ECO:0000313" key="2">
    <source>
        <dbReference type="EMBL" id="KAJ2792968.1"/>
    </source>
</evidence>
<name>A0A9W8HNZ3_9FUNG</name>
<dbReference type="Proteomes" id="UP001140094">
    <property type="component" value="Unassembled WGS sequence"/>
</dbReference>
<reference evidence="2" key="1">
    <citation type="submission" date="2022-07" db="EMBL/GenBank/DDBJ databases">
        <title>Phylogenomic reconstructions and comparative analyses of Kickxellomycotina fungi.</title>
        <authorList>
            <person name="Reynolds N.K."/>
            <person name="Stajich J.E."/>
            <person name="Barry K."/>
            <person name="Grigoriev I.V."/>
            <person name="Crous P."/>
            <person name="Smith M.E."/>
        </authorList>
    </citation>
    <scope>NUCLEOTIDE SEQUENCE</scope>
    <source>
        <strain evidence="2">NRRL 1565</strain>
    </source>
</reference>
<keyword evidence="3" id="KW-1185">Reference proteome</keyword>
<dbReference type="GO" id="GO:0005975">
    <property type="term" value="P:carbohydrate metabolic process"/>
    <property type="evidence" value="ECO:0007669"/>
    <property type="project" value="InterPro"/>
</dbReference>
<feature type="non-terminal residue" evidence="2">
    <location>
        <position position="373"/>
    </location>
</feature>
<dbReference type="PANTHER" id="PTHR31047:SF0">
    <property type="entry name" value="MEIOTICALLY UP-REGULATED GENE 157 PROTEIN"/>
    <property type="match status" value="1"/>
</dbReference>
<dbReference type="PIRSF" id="PIRSF028846">
    <property type="entry name" value="UCP028846"/>
    <property type="match status" value="1"/>
</dbReference>
<dbReference type="Pfam" id="PF06824">
    <property type="entry name" value="Glyco_hydro_125"/>
    <property type="match status" value="1"/>
</dbReference>
<sequence>MKLLYPYFAVFLLAPAFIQAQTECPSYTDYSSEPHAPFSAGKHRIPSMRPPSQCRAFKSATIEKAIQDITSAMSDPDWKQLFSNIFPNTLDTTIAWHDNNATEPYSFLVTGDIRAQWIRDSTNQVLQYLPYAAEDQDLSQLILGLINMQAEELADYPFGNAFQPPLRSKLEPTENPLAFELEVSPPFNNETVFEAKFEIDSFASFFQASSAFWYATGNYNFIYSKSWGLAVARILEAIRYLQEPTYNKDHQLNQPIVQYSRLTYTATETQFGSGLGNPVKYTGMVRSLFRPSDDATIFPFLVPANAFLSVELEHLAIMLDTLEVYPEMAEKAKELAQQIRLGVIQFGTTLHPKYGRVFAYEVDGYGSSLIMDD</sequence>
<dbReference type="PANTHER" id="PTHR31047">
    <property type="entry name" value="MEIOTICALLY UP-REGULATED GENE 157 PROTEIN"/>
    <property type="match status" value="1"/>
</dbReference>
<dbReference type="InterPro" id="IPR008928">
    <property type="entry name" value="6-hairpin_glycosidase_sf"/>
</dbReference>
<keyword evidence="1" id="KW-0732">Signal</keyword>
<dbReference type="GO" id="GO:0003824">
    <property type="term" value="F:catalytic activity"/>
    <property type="evidence" value="ECO:0007669"/>
    <property type="project" value="UniProtKB-ARBA"/>
</dbReference>
<gene>
    <name evidence="2" type="ORF">H4R20_006693</name>
</gene>
<comment type="caution">
    <text evidence="2">The sequence shown here is derived from an EMBL/GenBank/DDBJ whole genome shotgun (WGS) entry which is preliminary data.</text>
</comment>
<dbReference type="Gene3D" id="1.50.10.10">
    <property type="match status" value="1"/>
</dbReference>
<evidence type="ECO:0000313" key="3">
    <source>
        <dbReference type="Proteomes" id="UP001140094"/>
    </source>
</evidence>
<dbReference type="AlphaFoldDB" id="A0A9W8HNZ3"/>
<evidence type="ECO:0000256" key="1">
    <source>
        <dbReference type="SAM" id="SignalP"/>
    </source>
</evidence>
<feature type="signal peptide" evidence="1">
    <location>
        <begin position="1"/>
        <end position="20"/>
    </location>
</feature>
<dbReference type="SUPFAM" id="SSF48208">
    <property type="entry name" value="Six-hairpin glycosidases"/>
    <property type="match status" value="1"/>
</dbReference>
<protein>
    <submittedName>
        <fullName evidence="2">Uncharacterized protein</fullName>
    </submittedName>
</protein>
<dbReference type="InterPro" id="IPR012341">
    <property type="entry name" value="6hp_glycosidase-like_sf"/>
</dbReference>
<feature type="chain" id="PRO_5040855594" evidence="1">
    <location>
        <begin position="21"/>
        <end position="373"/>
    </location>
</feature>
<accession>A0A9W8HNZ3</accession>
<dbReference type="InterPro" id="IPR008313">
    <property type="entry name" value="GH125"/>
</dbReference>
<dbReference type="EMBL" id="JANBUO010003075">
    <property type="protein sequence ID" value="KAJ2792968.1"/>
    <property type="molecule type" value="Genomic_DNA"/>
</dbReference>
<dbReference type="OrthoDB" id="7771656at2759"/>
<proteinExistence type="predicted"/>
<dbReference type="SMART" id="SM01149">
    <property type="entry name" value="DUF1237"/>
    <property type="match status" value="1"/>
</dbReference>
<organism evidence="2 3">
    <name type="scientific">Coemansia guatemalensis</name>
    <dbReference type="NCBI Taxonomy" id="2761395"/>
    <lineage>
        <taxon>Eukaryota</taxon>
        <taxon>Fungi</taxon>
        <taxon>Fungi incertae sedis</taxon>
        <taxon>Zoopagomycota</taxon>
        <taxon>Kickxellomycotina</taxon>
        <taxon>Kickxellomycetes</taxon>
        <taxon>Kickxellales</taxon>
        <taxon>Kickxellaceae</taxon>
        <taxon>Coemansia</taxon>
    </lineage>
</organism>